<dbReference type="PANTHER" id="PTHR47183:SF1">
    <property type="entry name" value="GLUCOSE-1-PHOSPHATE CYTIDYLYLTRANSFERASE"/>
    <property type="match status" value="1"/>
</dbReference>
<protein>
    <submittedName>
        <fullName evidence="2">Glucose-1-phosphate cytidylyltransferase</fullName>
    </submittedName>
</protein>
<feature type="domain" description="Nucleotidyl transferase" evidence="1">
    <location>
        <begin position="2"/>
        <end position="216"/>
    </location>
</feature>
<reference evidence="2 3" key="1">
    <citation type="submission" date="2018-07" db="EMBL/GenBank/DDBJ databases">
        <title>Genomic Encyclopedia of Type Strains, Phase III (KMG-III): the genomes of soil and plant-associated and newly described type strains.</title>
        <authorList>
            <person name="Whitman W."/>
        </authorList>
    </citation>
    <scope>NUCLEOTIDE SEQUENCE [LARGE SCALE GENOMIC DNA]</scope>
    <source>
        <strain evidence="2 3">CECT 7506</strain>
    </source>
</reference>
<dbReference type="RefSeq" id="WP_114382069.1">
    <property type="nucleotide sequence ID" value="NZ_QPJD01000013.1"/>
</dbReference>
<dbReference type="OrthoDB" id="9801899at2"/>
<accession>A0A368VPR1</accession>
<dbReference type="EMBL" id="QPJD01000013">
    <property type="protein sequence ID" value="RCW43488.1"/>
    <property type="molecule type" value="Genomic_DNA"/>
</dbReference>
<evidence type="ECO:0000313" key="3">
    <source>
        <dbReference type="Proteomes" id="UP000252415"/>
    </source>
</evidence>
<dbReference type="Gene3D" id="3.90.550.10">
    <property type="entry name" value="Spore Coat Polysaccharide Biosynthesis Protein SpsA, Chain A"/>
    <property type="match status" value="1"/>
</dbReference>
<dbReference type="Pfam" id="PF00483">
    <property type="entry name" value="NTP_transferase"/>
    <property type="match status" value="1"/>
</dbReference>
<dbReference type="PANTHER" id="PTHR47183">
    <property type="entry name" value="GLUCOSE-1-PHOSPHATE CYTIDYLYLTRANSFERASE-RELATED"/>
    <property type="match status" value="1"/>
</dbReference>
<evidence type="ECO:0000259" key="1">
    <source>
        <dbReference type="Pfam" id="PF00483"/>
    </source>
</evidence>
<proteinExistence type="predicted"/>
<dbReference type="SUPFAM" id="SSF53448">
    <property type="entry name" value="Nucleotide-diphospho-sugar transferases"/>
    <property type="match status" value="1"/>
</dbReference>
<dbReference type="InterPro" id="IPR013446">
    <property type="entry name" value="G1P_cyt_trans-like"/>
</dbReference>
<comment type="caution">
    <text evidence="2">The sequence shown here is derived from an EMBL/GenBank/DDBJ whole genome shotgun (WGS) entry which is preliminary data.</text>
</comment>
<keyword evidence="3" id="KW-1185">Reference proteome</keyword>
<keyword evidence="2" id="KW-0808">Transferase</keyword>
<organism evidence="2 3">
    <name type="scientific">Paenibacillus prosopidis</name>
    <dbReference type="NCBI Taxonomy" id="630520"/>
    <lineage>
        <taxon>Bacteria</taxon>
        <taxon>Bacillati</taxon>
        <taxon>Bacillota</taxon>
        <taxon>Bacilli</taxon>
        <taxon>Bacillales</taxon>
        <taxon>Paenibacillaceae</taxon>
        <taxon>Paenibacillus</taxon>
    </lineage>
</organism>
<name>A0A368VPR1_9BACL</name>
<dbReference type="Proteomes" id="UP000252415">
    <property type="component" value="Unassembled WGS sequence"/>
</dbReference>
<dbReference type="GO" id="GO:0047343">
    <property type="term" value="F:glucose-1-phosphate cytidylyltransferase activity"/>
    <property type="evidence" value="ECO:0007669"/>
    <property type="project" value="InterPro"/>
</dbReference>
<dbReference type="AlphaFoldDB" id="A0A368VPR1"/>
<dbReference type="InterPro" id="IPR005835">
    <property type="entry name" value="NTP_transferase_dom"/>
</dbReference>
<keyword evidence="2" id="KW-0548">Nucleotidyltransferase</keyword>
<gene>
    <name evidence="2" type="ORF">DFP97_113161</name>
</gene>
<dbReference type="InterPro" id="IPR029044">
    <property type="entry name" value="Nucleotide-diphossugar_trans"/>
</dbReference>
<sequence>MKTVILCGGLGTRFAEETDERPKPMIEIGGLPILSHILQIYEASGFHDFVLALGYKSEYIKSYFEGDPKMTRFRANAVHHENRNMELVDTGAGTMTGGRLAKVGYLLEGQTFMLTYGDGVCDIDMNELLSFHRSHGKLATVTAVRPKERFGVMRCEAGVVTSFREKIHAPDEWVNGGFFVFEPEVLEYIEGDSTELERSVLRQLSDIGQLMAYQHEGFWACMDTLHDKRELEQLWEGGKAPWKVWKDYHASNRM</sequence>
<evidence type="ECO:0000313" key="2">
    <source>
        <dbReference type="EMBL" id="RCW43488.1"/>
    </source>
</evidence>